<reference evidence="7 9" key="2">
    <citation type="submission" date="2015-07" db="EMBL/GenBank/DDBJ databases">
        <title>Whole genome sequence of Ardenticatena maritima DSM 23922.</title>
        <authorList>
            <person name="Hemp J."/>
            <person name="Ward L.M."/>
            <person name="Pace L.A."/>
            <person name="Fischer W.W."/>
        </authorList>
    </citation>
    <scope>NUCLEOTIDE SEQUENCE [LARGE SCALE GENOMIC DNA]</scope>
    <source>
        <strain evidence="7 9">110S</strain>
    </source>
</reference>
<dbReference type="Gene3D" id="3.30.70.240">
    <property type="match status" value="1"/>
</dbReference>
<dbReference type="AlphaFoldDB" id="A0A0M9UCD2"/>
<dbReference type="STRING" id="872965.SE16_13860"/>
<dbReference type="Pfam" id="PF03764">
    <property type="entry name" value="EFG_IV"/>
    <property type="match status" value="1"/>
</dbReference>
<dbReference type="SUPFAM" id="SSF52540">
    <property type="entry name" value="P-loop containing nucleoside triphosphate hydrolases"/>
    <property type="match status" value="1"/>
</dbReference>
<dbReference type="SUPFAM" id="SSF54211">
    <property type="entry name" value="Ribosomal protein S5 domain 2-like"/>
    <property type="match status" value="1"/>
</dbReference>
<keyword evidence="6" id="KW-0251">Elongation factor</keyword>
<evidence type="ECO:0000256" key="1">
    <source>
        <dbReference type="ARBA" id="ARBA00005870"/>
    </source>
</evidence>
<gene>
    <name evidence="6" type="primary">fusA</name>
    <name evidence="6" type="ORF">ARMA_1240</name>
    <name evidence="7" type="ORF">SE16_13860</name>
</gene>
<dbReference type="SUPFAM" id="SSF50447">
    <property type="entry name" value="Translation proteins"/>
    <property type="match status" value="1"/>
</dbReference>
<dbReference type="FunFam" id="3.30.230.10:FF:000003">
    <property type="entry name" value="Elongation factor G"/>
    <property type="match status" value="1"/>
</dbReference>
<dbReference type="InterPro" id="IPR004540">
    <property type="entry name" value="Transl_elong_EFG/EF2"/>
</dbReference>
<dbReference type="Gene3D" id="3.30.70.870">
    <property type="entry name" value="Elongation Factor G (Translational Gtpase), domain 3"/>
    <property type="match status" value="1"/>
</dbReference>
<dbReference type="InterPro" id="IPR035649">
    <property type="entry name" value="EFG_V"/>
</dbReference>
<dbReference type="GO" id="GO:0003746">
    <property type="term" value="F:translation elongation factor activity"/>
    <property type="evidence" value="ECO:0007669"/>
    <property type="project" value="UniProtKB-UniRule"/>
</dbReference>
<dbReference type="GO" id="GO:0005525">
    <property type="term" value="F:GTP binding"/>
    <property type="evidence" value="ECO:0007669"/>
    <property type="project" value="UniProtKB-UniRule"/>
</dbReference>
<reference evidence="6 8" key="1">
    <citation type="journal article" date="2015" name="Genome Announc.">
        <title>Draft Genome Sequence of a Heterotrophic Facultative Anaerobic Thermophilic Bacterium, Ardenticatena maritima Strain 110ST.</title>
        <authorList>
            <person name="Kawaichi S."/>
            <person name="Yoshida T."/>
            <person name="Sako Y."/>
            <person name="Nakamura R."/>
        </authorList>
    </citation>
    <scope>NUCLEOTIDE SEQUENCE [LARGE SCALE GENOMIC DNA]</scope>
    <source>
        <strain evidence="6 8">110S</strain>
    </source>
</reference>
<evidence type="ECO:0000313" key="9">
    <source>
        <dbReference type="Proteomes" id="UP000050502"/>
    </source>
</evidence>
<sequence length="691" mass="76365">MKKYAPERLRNVAFVSHVGAGKSTTAEAMLFLTGALTRMGRTEEGNTVSDFDPEERARQISINTSVIPVEYRDHKLNVLDTPGFLDFAGDAISALRVADAAVVVVDASSGPEVGTELMWQYCNDRSLPRLVYVNKMDRDTARWERTLQQLRDTFDARFIPIQIPIGQGASFEGVVDLTTGKAYYGKGDVRDIPAELQSAVEEAQFNLMEAAAEADDELIMKYLDGEELTPDEIARGLKAGVQNGSIVPVLFGASVEALGVERLMEAIVNLLPSPVEAPPEKAVNKETGEEVLLSADPNGPLAVFIFKTLSDPYVGKISFFRVLSGTLKPDMRLYNPRTNTEERIGHIYVQRGKEQIEVKELPAGDIGSVAKLGETLTGDVLCDRSTPLEVEPIKFPRPVYFVAVYPKSQADVDKLNQALTRLTEEDPTLRWERRTDTKQTVMGGLGDVHLDVARARLEQKFGVHVEMGAPKVPYKETITATATAQYRHKKQTGGAGQFAEVHMRVEPLPRGQEFEFASEIFGGAISSVFLPSIEKGIRSVMEQGVLAGYPIVDVKAVVYDGKEHPVDSKDIAFQIAGRECFKLAFKNAKPALLEPIYNVTIIVPDQYTGDVMSDLNTRRARIMGMEQERGKTIIKAQVPLAEMMRYAIDLRSMTQGRGFYTMEPDHYEIVPDYVAQQVIAEAQKEAAEASH</sequence>
<name>A0A0M9UCD2_9CHLR</name>
<dbReference type="InterPro" id="IPR005225">
    <property type="entry name" value="Small_GTP-bd"/>
</dbReference>
<dbReference type="InterPro" id="IPR009022">
    <property type="entry name" value="EFG_III"/>
</dbReference>
<evidence type="ECO:0000256" key="4">
    <source>
        <dbReference type="NCBIfam" id="TIGR00484"/>
    </source>
</evidence>
<dbReference type="Gene3D" id="2.40.30.10">
    <property type="entry name" value="Translation factors"/>
    <property type="match status" value="1"/>
</dbReference>
<dbReference type="InterPro" id="IPR000640">
    <property type="entry name" value="EFG_V-like"/>
</dbReference>
<dbReference type="InterPro" id="IPR005517">
    <property type="entry name" value="Transl_elong_EFG/EF2_IV"/>
</dbReference>
<evidence type="ECO:0000313" key="6">
    <source>
        <dbReference type="EMBL" id="GAP62818.1"/>
    </source>
</evidence>
<dbReference type="OrthoDB" id="9804431at2"/>
<dbReference type="CDD" id="cd04088">
    <property type="entry name" value="EFG_mtEFG_II"/>
    <property type="match status" value="1"/>
</dbReference>
<dbReference type="Pfam" id="PF00009">
    <property type="entry name" value="GTP_EFTU"/>
    <property type="match status" value="1"/>
</dbReference>
<dbReference type="PROSITE" id="PS51722">
    <property type="entry name" value="G_TR_2"/>
    <property type="match status" value="1"/>
</dbReference>
<dbReference type="CDD" id="cd01434">
    <property type="entry name" value="EFG_mtEFG1_IV"/>
    <property type="match status" value="1"/>
</dbReference>
<keyword evidence="2" id="KW-0547">Nucleotide-binding</keyword>
<dbReference type="CDD" id="cd04170">
    <property type="entry name" value="EF-G_bact"/>
    <property type="match status" value="1"/>
</dbReference>
<dbReference type="PANTHER" id="PTHR43261:SF6">
    <property type="entry name" value="ELONGATION FACTOR G-LIKE PROTEIN"/>
    <property type="match status" value="1"/>
</dbReference>
<dbReference type="InterPro" id="IPR041095">
    <property type="entry name" value="EFG_II"/>
</dbReference>
<dbReference type="Pfam" id="PF14492">
    <property type="entry name" value="EFG_III"/>
    <property type="match status" value="1"/>
</dbReference>
<dbReference type="FunFam" id="3.30.70.240:FF:000001">
    <property type="entry name" value="Elongation factor G"/>
    <property type="match status" value="1"/>
</dbReference>
<accession>A0A0M9UCD2</accession>
<reference evidence="8" key="3">
    <citation type="submission" date="2015-08" db="EMBL/GenBank/DDBJ databases">
        <title>Draft Genome Sequence of a Heterotrophic Facultative Anaerobic Bacterium Ardenticatena maritima Strain 110S.</title>
        <authorList>
            <person name="Kawaichi S."/>
            <person name="Yoshida T."/>
            <person name="Sako Y."/>
            <person name="Nakamura R."/>
        </authorList>
    </citation>
    <scope>NUCLEOTIDE SEQUENCE [LARGE SCALE GENOMIC DNA]</scope>
    <source>
        <strain evidence="8">110S</strain>
    </source>
</reference>
<dbReference type="EMBL" id="BBZA01000086">
    <property type="protein sequence ID" value="GAP62818.1"/>
    <property type="molecule type" value="Genomic_DNA"/>
</dbReference>
<dbReference type="NCBIfam" id="TIGR00231">
    <property type="entry name" value="small_GTP"/>
    <property type="match status" value="1"/>
</dbReference>
<evidence type="ECO:0000259" key="5">
    <source>
        <dbReference type="PROSITE" id="PS51722"/>
    </source>
</evidence>
<dbReference type="NCBIfam" id="NF009381">
    <property type="entry name" value="PRK12740.1-5"/>
    <property type="match status" value="1"/>
</dbReference>
<dbReference type="InterPro" id="IPR020568">
    <property type="entry name" value="Ribosomal_Su5_D2-typ_SF"/>
</dbReference>
<evidence type="ECO:0000313" key="8">
    <source>
        <dbReference type="Proteomes" id="UP000037784"/>
    </source>
</evidence>
<keyword evidence="8" id="KW-1185">Reference proteome</keyword>
<dbReference type="InterPro" id="IPR027417">
    <property type="entry name" value="P-loop_NTPase"/>
</dbReference>
<proteinExistence type="inferred from homology"/>
<dbReference type="Gene3D" id="3.40.50.300">
    <property type="entry name" value="P-loop containing nucleotide triphosphate hydrolases"/>
    <property type="match status" value="1"/>
</dbReference>
<dbReference type="SMART" id="SM00889">
    <property type="entry name" value="EFG_IV"/>
    <property type="match status" value="1"/>
</dbReference>
<dbReference type="InterPro" id="IPR014721">
    <property type="entry name" value="Ribsml_uS5_D2-typ_fold_subgr"/>
</dbReference>
<dbReference type="NCBIfam" id="NF009891">
    <property type="entry name" value="PRK13351.1-1"/>
    <property type="match status" value="1"/>
</dbReference>
<evidence type="ECO:0000313" key="7">
    <source>
        <dbReference type="EMBL" id="KPL86395.1"/>
    </source>
</evidence>
<dbReference type="InterPro" id="IPR009000">
    <property type="entry name" value="Transl_B-barrel_sf"/>
</dbReference>
<organism evidence="6 8">
    <name type="scientific">Ardenticatena maritima</name>
    <dbReference type="NCBI Taxonomy" id="872965"/>
    <lineage>
        <taxon>Bacteria</taxon>
        <taxon>Bacillati</taxon>
        <taxon>Chloroflexota</taxon>
        <taxon>Ardenticatenia</taxon>
        <taxon>Ardenticatenales</taxon>
        <taxon>Ardenticatenaceae</taxon>
        <taxon>Ardenticatena</taxon>
    </lineage>
</organism>
<dbReference type="Proteomes" id="UP000050502">
    <property type="component" value="Unassembled WGS sequence"/>
</dbReference>
<protein>
    <recommendedName>
        <fullName evidence="4">Elongation factor G</fullName>
    </recommendedName>
</protein>
<evidence type="ECO:0000256" key="2">
    <source>
        <dbReference type="ARBA" id="ARBA00022741"/>
    </source>
</evidence>
<dbReference type="Pfam" id="PF22042">
    <property type="entry name" value="EF-G_D2"/>
    <property type="match status" value="1"/>
</dbReference>
<comment type="caution">
    <text evidence="6">The sequence shown here is derived from an EMBL/GenBank/DDBJ whole genome shotgun (WGS) entry which is preliminary data.</text>
</comment>
<dbReference type="InterPro" id="IPR035647">
    <property type="entry name" value="EFG_III/V"/>
</dbReference>
<keyword evidence="3" id="KW-0342">GTP-binding</keyword>
<comment type="similarity">
    <text evidence="1">Belongs to the TRAFAC class translation factor GTPase superfamily. Classic translation factor GTPase family. EF-G/EF-2 subfamily.</text>
</comment>
<dbReference type="RefSeq" id="WP_054492716.1">
    <property type="nucleotide sequence ID" value="NZ_BBZA01000086.1"/>
</dbReference>
<evidence type="ECO:0000256" key="3">
    <source>
        <dbReference type="ARBA" id="ARBA00023134"/>
    </source>
</evidence>
<dbReference type="NCBIfam" id="NF009379">
    <property type="entry name" value="PRK12740.1-3"/>
    <property type="match status" value="1"/>
</dbReference>
<dbReference type="PANTHER" id="PTHR43261">
    <property type="entry name" value="TRANSLATION ELONGATION FACTOR G-RELATED"/>
    <property type="match status" value="1"/>
</dbReference>
<dbReference type="CDD" id="cd03713">
    <property type="entry name" value="EFG_mtEFG_C"/>
    <property type="match status" value="1"/>
</dbReference>
<dbReference type="Proteomes" id="UP000037784">
    <property type="component" value="Unassembled WGS sequence"/>
</dbReference>
<dbReference type="SUPFAM" id="SSF54980">
    <property type="entry name" value="EF-G C-terminal domain-like"/>
    <property type="match status" value="2"/>
</dbReference>
<feature type="domain" description="Tr-type G" evidence="5">
    <location>
        <begin position="7"/>
        <end position="275"/>
    </location>
</feature>
<dbReference type="SMART" id="SM00838">
    <property type="entry name" value="EFG_C"/>
    <property type="match status" value="1"/>
</dbReference>
<dbReference type="InterPro" id="IPR000795">
    <property type="entry name" value="T_Tr_GTP-bd_dom"/>
</dbReference>
<dbReference type="InterPro" id="IPR047872">
    <property type="entry name" value="EFG_IV"/>
</dbReference>
<dbReference type="InterPro" id="IPR053905">
    <property type="entry name" value="EF-G-like_DII"/>
</dbReference>
<dbReference type="EMBL" id="LGKN01000009">
    <property type="protein sequence ID" value="KPL86395.1"/>
    <property type="molecule type" value="Genomic_DNA"/>
</dbReference>
<dbReference type="Gene3D" id="3.30.230.10">
    <property type="match status" value="1"/>
</dbReference>
<dbReference type="PATRIC" id="fig|872965.6.peg.2412"/>
<dbReference type="PRINTS" id="PR00315">
    <property type="entry name" value="ELONGATNFCT"/>
</dbReference>
<dbReference type="GO" id="GO:0003924">
    <property type="term" value="F:GTPase activity"/>
    <property type="evidence" value="ECO:0007669"/>
    <property type="project" value="InterPro"/>
</dbReference>
<dbReference type="Pfam" id="PF00679">
    <property type="entry name" value="EFG_C"/>
    <property type="match status" value="1"/>
</dbReference>
<dbReference type="CDD" id="cd16262">
    <property type="entry name" value="EFG_III"/>
    <property type="match status" value="1"/>
</dbReference>
<dbReference type="InParanoid" id="A0A0M9UCD2"/>
<keyword evidence="6" id="KW-0648">Protein biosynthesis</keyword>
<dbReference type="GO" id="GO:0032790">
    <property type="term" value="P:ribosome disassembly"/>
    <property type="evidence" value="ECO:0007669"/>
    <property type="project" value="TreeGrafter"/>
</dbReference>
<dbReference type="NCBIfam" id="TIGR00484">
    <property type="entry name" value="EF-G"/>
    <property type="match status" value="1"/>
</dbReference>